<name>A0A2W4VRA0_9CYAN</name>
<reference evidence="2 3" key="2">
    <citation type="submission" date="2018-06" db="EMBL/GenBank/DDBJ databases">
        <title>Metagenomic assembly of (sub)arctic Cyanobacteria and their associated microbiome from non-axenic cultures.</title>
        <authorList>
            <person name="Baurain D."/>
        </authorList>
    </citation>
    <scope>NUCLEOTIDE SEQUENCE [LARGE SCALE GENOMIC DNA]</scope>
    <source>
        <strain evidence="2">ULC041bin1</strain>
    </source>
</reference>
<protein>
    <recommendedName>
        <fullName evidence="1">TIR domain-containing protein</fullName>
    </recommendedName>
</protein>
<comment type="caution">
    <text evidence="2">The sequence shown here is derived from an EMBL/GenBank/DDBJ whole genome shotgun (WGS) entry which is preliminary data.</text>
</comment>
<dbReference type="Gene3D" id="3.40.50.10140">
    <property type="entry name" value="Toll/interleukin-1 receptor homology (TIR) domain"/>
    <property type="match status" value="1"/>
</dbReference>
<dbReference type="InterPro" id="IPR040836">
    <property type="entry name" value="SAVED"/>
</dbReference>
<sequence>MNAAPTSLYRSPFVSTFLSHSSADSALVEAVAEQLGRRGVLAWLDKNELLEMGTLDTVLKQAVQQQATLTLFLSEASLKSEWCKDEIRWAIEAETGIDHLLPVYLGTPLTLVKGHPLLRSRFLHPDGDKVNKLGYTCRQDANEPDPDAIADKIAATVYRRSIPEPWSEVVIVLDQRGEGPRRSFPTLPSNMASLNAPVLTFRPSLGHRQRQEVLTGPDWHNMVTTMTRSLSLALGTVRGENRKVRVLGNAQAGLVWAVGRHFNRTTSADLYSYGRDDVAITNKNQDRHSPVSGGDPNKAKLIPAEAKGLATNQPTVALGVGLQERYATAVQQAVPDLPLFWLECGFIEDSEQAMQLVADMVASVERLRREYGTRELVLFWITANHVALLAAANLTTHVIPKIKFMEWDHAEGQYVHLTMPGD</sequence>
<dbReference type="AlphaFoldDB" id="A0A2W4VRA0"/>
<accession>A0A2W4VRA0</accession>
<dbReference type="InterPro" id="IPR000157">
    <property type="entry name" value="TIR_dom"/>
</dbReference>
<evidence type="ECO:0000259" key="1">
    <source>
        <dbReference type="PROSITE" id="PS50104"/>
    </source>
</evidence>
<evidence type="ECO:0000313" key="2">
    <source>
        <dbReference type="EMBL" id="PZO35022.1"/>
    </source>
</evidence>
<dbReference type="PROSITE" id="PS50104">
    <property type="entry name" value="TIR"/>
    <property type="match status" value="1"/>
</dbReference>
<evidence type="ECO:0000313" key="3">
    <source>
        <dbReference type="Proteomes" id="UP000249081"/>
    </source>
</evidence>
<dbReference type="Pfam" id="PF13676">
    <property type="entry name" value="TIR_2"/>
    <property type="match status" value="1"/>
</dbReference>
<feature type="domain" description="TIR" evidence="1">
    <location>
        <begin position="12"/>
        <end position="161"/>
    </location>
</feature>
<gene>
    <name evidence="2" type="ORF">DCF17_19580</name>
</gene>
<proteinExistence type="predicted"/>
<dbReference type="GO" id="GO:0007165">
    <property type="term" value="P:signal transduction"/>
    <property type="evidence" value="ECO:0007669"/>
    <property type="project" value="InterPro"/>
</dbReference>
<reference evidence="3" key="1">
    <citation type="submission" date="2018-04" db="EMBL/GenBank/DDBJ databases">
        <authorList>
            <person name="Cornet L."/>
        </authorList>
    </citation>
    <scope>NUCLEOTIDE SEQUENCE [LARGE SCALE GENOMIC DNA]</scope>
</reference>
<dbReference type="InterPro" id="IPR035897">
    <property type="entry name" value="Toll_tir_struct_dom_sf"/>
</dbReference>
<dbReference type="SUPFAM" id="SSF52200">
    <property type="entry name" value="Toll/Interleukin receptor TIR domain"/>
    <property type="match status" value="1"/>
</dbReference>
<dbReference type="EMBL" id="QBMN01000187">
    <property type="protein sequence ID" value="PZO35022.1"/>
    <property type="molecule type" value="Genomic_DNA"/>
</dbReference>
<dbReference type="Proteomes" id="UP000249081">
    <property type="component" value="Unassembled WGS sequence"/>
</dbReference>
<dbReference type="Pfam" id="PF18145">
    <property type="entry name" value="SAVED"/>
    <property type="match status" value="1"/>
</dbReference>
<organism evidence="2 3">
    <name type="scientific">Shackletoniella antarctica</name>
    <dbReference type="NCBI Taxonomy" id="268115"/>
    <lineage>
        <taxon>Bacteria</taxon>
        <taxon>Bacillati</taxon>
        <taxon>Cyanobacteriota</taxon>
        <taxon>Cyanophyceae</taxon>
        <taxon>Oculatellales</taxon>
        <taxon>Oculatellaceae</taxon>
        <taxon>Shackletoniella</taxon>
    </lineage>
</organism>